<dbReference type="AlphaFoldDB" id="A0A9P0IHZ9"/>
<gene>
    <name evidence="1" type="ORF">SPLIT_LOCUS11508</name>
</gene>
<dbReference type="EMBL" id="LR824538">
    <property type="protein sequence ID" value="CAH1646156.1"/>
    <property type="molecule type" value="Genomic_DNA"/>
</dbReference>
<accession>A0A9P0IHZ9</accession>
<protein>
    <submittedName>
        <fullName evidence="1">Uncharacterized protein</fullName>
    </submittedName>
</protein>
<name>A0A9P0IHZ9_SPOLI</name>
<evidence type="ECO:0000313" key="2">
    <source>
        <dbReference type="Proteomes" id="UP001153321"/>
    </source>
</evidence>
<dbReference type="Proteomes" id="UP001153321">
    <property type="component" value="Chromosome 7"/>
</dbReference>
<reference evidence="1" key="1">
    <citation type="submission" date="2022-02" db="EMBL/GenBank/DDBJ databases">
        <authorList>
            <person name="King R."/>
        </authorList>
    </citation>
    <scope>NUCLEOTIDE SEQUENCE</scope>
</reference>
<proteinExistence type="predicted"/>
<keyword evidence="2" id="KW-1185">Reference proteome</keyword>
<evidence type="ECO:0000313" key="1">
    <source>
        <dbReference type="EMBL" id="CAH1646156.1"/>
    </source>
</evidence>
<sequence length="123" mass="13558">MDPSLPKFLFCTRGLKQLPTHIRDGLFAQYFFVDANQISRLSRSHPDSISLSFEATETIVFSFYRVLSRAPLVICEPLKRPGVDNGLFIGVPPLLSCTYASFAGHKVPSDAACLPSRGILLLS</sequence>
<organism evidence="1 2">
    <name type="scientific">Spodoptera littoralis</name>
    <name type="common">Egyptian cotton leafworm</name>
    <dbReference type="NCBI Taxonomy" id="7109"/>
    <lineage>
        <taxon>Eukaryota</taxon>
        <taxon>Metazoa</taxon>
        <taxon>Ecdysozoa</taxon>
        <taxon>Arthropoda</taxon>
        <taxon>Hexapoda</taxon>
        <taxon>Insecta</taxon>
        <taxon>Pterygota</taxon>
        <taxon>Neoptera</taxon>
        <taxon>Endopterygota</taxon>
        <taxon>Lepidoptera</taxon>
        <taxon>Glossata</taxon>
        <taxon>Ditrysia</taxon>
        <taxon>Noctuoidea</taxon>
        <taxon>Noctuidae</taxon>
        <taxon>Amphipyrinae</taxon>
        <taxon>Spodoptera</taxon>
    </lineage>
</organism>